<keyword evidence="3" id="KW-1185">Reference proteome</keyword>
<sequence>METIVRVVATYTRHSHRVLLLAPPTGPDAPTPDRTTPGTRTGGGPLPALIEAAGTASRLGRTLEAVTAAPDVDARAATDTASPGWQSVHRLPPEPVPPAPTVHRPVRRRRGPTAVGPDRYNAVIALVDPHHPDWIPDVSWGTLLAPSGVLAIIARKGAGRGGARSPRRRGHPPGAAH</sequence>
<dbReference type="Proteomes" id="UP000516444">
    <property type="component" value="Chromosome"/>
</dbReference>
<feature type="region of interest" description="Disordered" evidence="1">
    <location>
        <begin position="22"/>
        <end position="44"/>
    </location>
</feature>
<evidence type="ECO:0000313" key="3">
    <source>
        <dbReference type="Proteomes" id="UP000516444"/>
    </source>
</evidence>
<accession>A0A7G1NTG1</accession>
<dbReference type="KEGG" id="sgm:GCM10017557_10280"/>
<gene>
    <name evidence="2" type="ORF">GCM10017557_10280</name>
</gene>
<protein>
    <submittedName>
        <fullName evidence="2">Uncharacterized protein</fullName>
    </submittedName>
</protein>
<name>A0A7G1NTG1_9ACTN</name>
<evidence type="ECO:0000256" key="1">
    <source>
        <dbReference type="SAM" id="MobiDB-lite"/>
    </source>
</evidence>
<feature type="region of interest" description="Disordered" evidence="1">
    <location>
        <begin position="156"/>
        <end position="177"/>
    </location>
</feature>
<proteinExistence type="predicted"/>
<dbReference type="AlphaFoldDB" id="A0A7G1NTG1"/>
<evidence type="ECO:0000313" key="2">
    <source>
        <dbReference type="EMBL" id="BCL26169.1"/>
    </source>
</evidence>
<feature type="region of interest" description="Disordered" evidence="1">
    <location>
        <begin position="81"/>
        <end position="114"/>
    </location>
</feature>
<organism evidence="2 3">
    <name type="scientific">Streptomyces aurantiacus</name>
    <dbReference type="NCBI Taxonomy" id="47760"/>
    <lineage>
        <taxon>Bacteria</taxon>
        <taxon>Bacillati</taxon>
        <taxon>Actinomycetota</taxon>
        <taxon>Actinomycetes</taxon>
        <taxon>Kitasatosporales</taxon>
        <taxon>Streptomycetaceae</taxon>
        <taxon>Streptomyces</taxon>
        <taxon>Streptomyces aurantiacus group</taxon>
    </lineage>
</organism>
<reference evidence="2 3" key="1">
    <citation type="journal article" date="2014" name="Int. J. Syst. Evol. Microbiol.">
        <title>Complete genome sequence of Corynebacterium casei LMG S-19264T (=DSM 44701T), isolated from a smear-ripened cheese.</title>
        <authorList>
            <consortium name="US DOE Joint Genome Institute (JGI-PGF)"/>
            <person name="Walter F."/>
            <person name="Albersmeier A."/>
            <person name="Kalinowski J."/>
            <person name="Ruckert C."/>
        </authorList>
    </citation>
    <scope>NUCLEOTIDE SEQUENCE [LARGE SCALE GENOMIC DNA]</scope>
    <source>
        <strain evidence="2 3">JCM 4677</strain>
    </source>
</reference>
<dbReference type="EMBL" id="AP023440">
    <property type="protein sequence ID" value="BCL26169.1"/>
    <property type="molecule type" value="Genomic_DNA"/>
</dbReference>